<proteinExistence type="predicted"/>
<dbReference type="Proteomes" id="UP000181951">
    <property type="component" value="Unassembled WGS sequence"/>
</dbReference>
<dbReference type="RefSeq" id="WP_069463002.1">
    <property type="nucleotide sequence ID" value="NZ_FODD01000002.1"/>
</dbReference>
<name>A0A1H8EE85_9ACTN</name>
<feature type="domain" description="DUF4240" evidence="1">
    <location>
        <begin position="1"/>
        <end position="138"/>
    </location>
</feature>
<keyword evidence="3" id="KW-1185">Reference proteome</keyword>
<gene>
    <name evidence="2" type="ORF">SAMN05216267_1002141</name>
</gene>
<dbReference type="EMBL" id="FODD01000002">
    <property type="protein sequence ID" value="SEN17424.1"/>
    <property type="molecule type" value="Genomic_DNA"/>
</dbReference>
<accession>A0A1H8EE85</accession>
<sequence length="198" mass="22835">MDNDAFWELVEDSLRHSPSRSQREAFLTERLAALPPDHIVLFQTHLDIASGRAYTWDLWGAAMRIFGGWCSDDGFKYFRLWLIGRGRQVFDRAVVEPDALTGLPEVQRLAGRHRRTWSSDVEWPEWESLDYVAAKTYDLLAGDDDECTEGFYDAVEVELGGHHFNRNPVGERWDARDEATSALKVPRLTEMFSIETLR</sequence>
<protein>
    <recommendedName>
        <fullName evidence="1">DUF4240 domain-containing protein</fullName>
    </recommendedName>
</protein>
<dbReference type="AlphaFoldDB" id="A0A1H8EE85"/>
<dbReference type="Pfam" id="PF14024">
    <property type="entry name" value="DUF4240"/>
    <property type="match status" value="1"/>
</dbReference>
<evidence type="ECO:0000259" key="1">
    <source>
        <dbReference type="Pfam" id="PF14024"/>
    </source>
</evidence>
<evidence type="ECO:0000313" key="2">
    <source>
        <dbReference type="EMBL" id="SEN17424.1"/>
    </source>
</evidence>
<organism evidence="2 3">
    <name type="scientific">Actinacidiphila rubida</name>
    <dbReference type="NCBI Taxonomy" id="310780"/>
    <lineage>
        <taxon>Bacteria</taxon>
        <taxon>Bacillati</taxon>
        <taxon>Actinomycetota</taxon>
        <taxon>Actinomycetes</taxon>
        <taxon>Kitasatosporales</taxon>
        <taxon>Streptomycetaceae</taxon>
        <taxon>Actinacidiphila</taxon>
    </lineage>
</organism>
<dbReference type="OrthoDB" id="6200718at2"/>
<dbReference type="STRING" id="310780.SAMN05216267_1002141"/>
<reference evidence="2 3" key="1">
    <citation type="submission" date="2016-10" db="EMBL/GenBank/DDBJ databases">
        <authorList>
            <person name="de Groot N.N."/>
        </authorList>
    </citation>
    <scope>NUCLEOTIDE SEQUENCE [LARGE SCALE GENOMIC DNA]</scope>
    <source>
        <strain evidence="2 3">CGMCC 4.2026</strain>
    </source>
</reference>
<dbReference type="InterPro" id="IPR025334">
    <property type="entry name" value="DUF4240"/>
</dbReference>
<evidence type="ECO:0000313" key="3">
    <source>
        <dbReference type="Proteomes" id="UP000181951"/>
    </source>
</evidence>